<dbReference type="Proteomes" id="UP000197468">
    <property type="component" value="Unassembled WGS sequence"/>
</dbReference>
<protein>
    <submittedName>
        <fullName evidence="6">Integrase</fullName>
    </submittedName>
</protein>
<dbReference type="PANTHER" id="PTHR30629:SF2">
    <property type="entry name" value="PROPHAGE INTEGRASE INTS-RELATED"/>
    <property type="match status" value="1"/>
</dbReference>
<dbReference type="Gene3D" id="3.30.160.390">
    <property type="entry name" value="Integrase, DNA-binding domain"/>
    <property type="match status" value="1"/>
</dbReference>
<keyword evidence="2" id="KW-0229">DNA integration</keyword>
<dbReference type="SUPFAM" id="SSF56349">
    <property type="entry name" value="DNA breaking-rejoining enzymes"/>
    <property type="match status" value="1"/>
</dbReference>
<dbReference type="RefSeq" id="WP_088385036.1">
    <property type="nucleotide sequence ID" value="NZ_NIOF01000004.1"/>
</dbReference>
<evidence type="ECO:0000313" key="6">
    <source>
        <dbReference type="EMBL" id="OWQ90830.1"/>
    </source>
</evidence>
<dbReference type="CDD" id="cd00801">
    <property type="entry name" value="INT_P4_C"/>
    <property type="match status" value="1"/>
</dbReference>
<comment type="caution">
    <text evidence="6">The sequence shown here is derived from an EMBL/GenBank/DDBJ whole genome shotgun (WGS) entry which is preliminary data.</text>
</comment>
<dbReference type="InterPro" id="IPR025166">
    <property type="entry name" value="Integrase_DNA_bind_dom"/>
</dbReference>
<dbReference type="Gene3D" id="1.10.443.10">
    <property type="entry name" value="Intergrase catalytic core"/>
    <property type="match status" value="1"/>
</dbReference>
<accession>A0A246JE43</accession>
<dbReference type="InterPro" id="IPR038488">
    <property type="entry name" value="Integrase_DNA-bd_sf"/>
</dbReference>
<evidence type="ECO:0000259" key="5">
    <source>
        <dbReference type="PROSITE" id="PS51898"/>
    </source>
</evidence>
<evidence type="ECO:0000313" key="7">
    <source>
        <dbReference type="Proteomes" id="UP000197468"/>
    </source>
</evidence>
<dbReference type="InterPro" id="IPR010998">
    <property type="entry name" value="Integrase_recombinase_N"/>
</dbReference>
<dbReference type="Pfam" id="PF00589">
    <property type="entry name" value="Phage_integrase"/>
    <property type="match status" value="1"/>
</dbReference>
<dbReference type="EMBL" id="NIOF01000004">
    <property type="protein sequence ID" value="OWQ90830.1"/>
    <property type="molecule type" value="Genomic_DNA"/>
</dbReference>
<dbReference type="GO" id="GO:0006310">
    <property type="term" value="P:DNA recombination"/>
    <property type="evidence" value="ECO:0007669"/>
    <property type="project" value="UniProtKB-KW"/>
</dbReference>
<evidence type="ECO:0000256" key="4">
    <source>
        <dbReference type="ARBA" id="ARBA00023172"/>
    </source>
</evidence>
<dbReference type="Pfam" id="PF22022">
    <property type="entry name" value="Phage_int_M"/>
    <property type="match status" value="1"/>
</dbReference>
<evidence type="ECO:0000256" key="2">
    <source>
        <dbReference type="ARBA" id="ARBA00022908"/>
    </source>
</evidence>
<keyword evidence="3" id="KW-0238">DNA-binding</keyword>
<dbReference type="AlphaFoldDB" id="A0A246JE43"/>
<dbReference type="PROSITE" id="PS51898">
    <property type="entry name" value="TYR_RECOMBINASE"/>
    <property type="match status" value="1"/>
</dbReference>
<gene>
    <name evidence="6" type="ORF">CDN99_11725</name>
</gene>
<evidence type="ECO:0000256" key="3">
    <source>
        <dbReference type="ARBA" id="ARBA00023125"/>
    </source>
</evidence>
<dbReference type="Pfam" id="PF13356">
    <property type="entry name" value="Arm-DNA-bind_3"/>
    <property type="match status" value="1"/>
</dbReference>
<dbReference type="PANTHER" id="PTHR30629">
    <property type="entry name" value="PROPHAGE INTEGRASE"/>
    <property type="match status" value="1"/>
</dbReference>
<dbReference type="InterPro" id="IPR053876">
    <property type="entry name" value="Phage_int_M"/>
</dbReference>
<sequence>MPGVNLLSVKGIEAALKRAAAAGKAVTVNDGAGLTLEAQPSGAGWWRLRYWVGARANRLSLGTYPDTTLALARQKRDEARQGLAAGRDPVEAKRADKDAATAVRQRAKLAAEGKPLPGSFEFVAREWLANVHQVKVSANHADRTLTRLANDAFPTLGRRPIADIDPPELLQALRRVEARGAIETAHRLKDACSQVFRYGVATGVCGRNPAQDLRDALQPVQTRHHAALIAPAEVAALLRDMAAYSGHPVTKAALALTPLLLLRPGELRQMEWAWVDLDKALLTVPGTVMKRLKVDKASGPPHLVPLAPRAVDVLRELQLLTGGGKFVFPALTTRQRCMSENTVRSALRRMGYSNDDMTAHGFRATARTLIAERLGVEDKIIEAQLAHAVGDALGRAYNRTQYLEQRRDMLQRWAEYLERLREGGDVIDMQSRRA</sequence>
<organism evidence="6 7">
    <name type="scientific">Roseateles aquatilis</name>
    <dbReference type="NCBI Taxonomy" id="431061"/>
    <lineage>
        <taxon>Bacteria</taxon>
        <taxon>Pseudomonadati</taxon>
        <taxon>Pseudomonadota</taxon>
        <taxon>Betaproteobacteria</taxon>
        <taxon>Burkholderiales</taxon>
        <taxon>Sphaerotilaceae</taxon>
        <taxon>Roseateles</taxon>
    </lineage>
</organism>
<dbReference type="OrthoDB" id="9775880at2"/>
<dbReference type="InterPro" id="IPR011010">
    <property type="entry name" value="DNA_brk_join_enz"/>
</dbReference>
<dbReference type="InterPro" id="IPR002104">
    <property type="entry name" value="Integrase_catalytic"/>
</dbReference>
<feature type="domain" description="Tyr recombinase" evidence="5">
    <location>
        <begin position="224"/>
        <end position="410"/>
    </location>
</feature>
<dbReference type="InterPro" id="IPR013762">
    <property type="entry name" value="Integrase-like_cat_sf"/>
</dbReference>
<dbReference type="GO" id="GO:0003677">
    <property type="term" value="F:DNA binding"/>
    <property type="evidence" value="ECO:0007669"/>
    <property type="project" value="UniProtKB-KW"/>
</dbReference>
<keyword evidence="4" id="KW-0233">DNA recombination</keyword>
<comment type="similarity">
    <text evidence="1">Belongs to the 'phage' integrase family.</text>
</comment>
<dbReference type="Gene3D" id="1.10.150.130">
    <property type="match status" value="1"/>
</dbReference>
<keyword evidence="7" id="KW-1185">Reference proteome</keyword>
<name>A0A246JE43_9BURK</name>
<dbReference type="GO" id="GO:0015074">
    <property type="term" value="P:DNA integration"/>
    <property type="evidence" value="ECO:0007669"/>
    <property type="project" value="UniProtKB-KW"/>
</dbReference>
<evidence type="ECO:0000256" key="1">
    <source>
        <dbReference type="ARBA" id="ARBA00008857"/>
    </source>
</evidence>
<proteinExistence type="inferred from homology"/>
<dbReference type="InterPro" id="IPR050808">
    <property type="entry name" value="Phage_Integrase"/>
</dbReference>
<reference evidence="6 7" key="1">
    <citation type="journal article" date="2008" name="Int. J. Syst. Evol. Microbiol.">
        <title>Description of Roseateles aquatilis sp. nov. and Roseateles terrae sp. nov., in the class Betaproteobacteria, and emended description of the genus Roseateles.</title>
        <authorList>
            <person name="Gomila M."/>
            <person name="Bowien B."/>
            <person name="Falsen E."/>
            <person name="Moore E.R."/>
            <person name="Lalucat J."/>
        </authorList>
    </citation>
    <scope>NUCLEOTIDE SEQUENCE [LARGE SCALE GENOMIC DNA]</scope>
    <source>
        <strain evidence="6 7">CCUG 48205</strain>
    </source>
</reference>